<dbReference type="RefSeq" id="WP_255910744.1">
    <property type="nucleotide sequence ID" value="NZ_JANFQO010000002.1"/>
</dbReference>
<organism evidence="2 3">
    <name type="scientific">Tahibacter harae</name>
    <dbReference type="NCBI Taxonomy" id="2963937"/>
    <lineage>
        <taxon>Bacteria</taxon>
        <taxon>Pseudomonadati</taxon>
        <taxon>Pseudomonadota</taxon>
        <taxon>Gammaproteobacteria</taxon>
        <taxon>Lysobacterales</taxon>
        <taxon>Rhodanobacteraceae</taxon>
        <taxon>Tahibacter</taxon>
    </lineage>
</organism>
<evidence type="ECO:0000259" key="1">
    <source>
        <dbReference type="Pfam" id="PF10099"/>
    </source>
</evidence>
<dbReference type="PANTHER" id="PTHR37461:SF1">
    <property type="entry name" value="ANTI-SIGMA-K FACTOR RSKA"/>
    <property type="match status" value="1"/>
</dbReference>
<reference evidence="2" key="1">
    <citation type="submission" date="2022-07" db="EMBL/GenBank/DDBJ databases">
        <title>Tahibacter sp., a new gammaproteobacterium isolated from the silt sample collected at pig farm.</title>
        <authorList>
            <person name="Chen H."/>
        </authorList>
    </citation>
    <scope>NUCLEOTIDE SEQUENCE</scope>
    <source>
        <strain evidence="2">P2K</strain>
    </source>
</reference>
<dbReference type="PANTHER" id="PTHR37461">
    <property type="entry name" value="ANTI-SIGMA-K FACTOR RSKA"/>
    <property type="match status" value="1"/>
</dbReference>
<gene>
    <name evidence="2" type="ORF">NM961_02180</name>
</gene>
<evidence type="ECO:0000313" key="2">
    <source>
        <dbReference type="EMBL" id="MCQ4163510.1"/>
    </source>
</evidence>
<dbReference type="EMBL" id="JANFQO010000002">
    <property type="protein sequence ID" value="MCQ4163510.1"/>
    <property type="molecule type" value="Genomic_DNA"/>
</dbReference>
<dbReference type="InterPro" id="IPR018764">
    <property type="entry name" value="RskA_C"/>
</dbReference>
<sequence length="249" mass="26557">MNTPRDPSPDDNGALPPSDDVRAAEYVAGLLNTEERHKAQVRIARDRPFAQRVDDWERRFAPWLVQAPPEQPSPHVWPRIRSRLGWDAAQPVPRTLWDNARFWRGMAGLAAAAGLAAVAVLVARTPAPVPPVAEEQAAKPVTVLAREGGATGWIARIDATQGKVLMVPVPTPADPSGRVHELWIIPAGGAPQSLGFLSNEKAHTIEVPPALRAIVASGATLAVTLEEQAGIPHRAPNGPVVASGNIQSI</sequence>
<dbReference type="Pfam" id="PF10099">
    <property type="entry name" value="RskA_C"/>
    <property type="match status" value="1"/>
</dbReference>
<keyword evidence="3" id="KW-1185">Reference proteome</keyword>
<feature type="domain" description="Anti-sigma K factor RskA C-terminal" evidence="1">
    <location>
        <begin position="109"/>
        <end position="240"/>
    </location>
</feature>
<proteinExistence type="predicted"/>
<accession>A0ABT1QLV3</accession>
<evidence type="ECO:0000313" key="3">
    <source>
        <dbReference type="Proteomes" id="UP001165498"/>
    </source>
</evidence>
<comment type="caution">
    <text evidence="2">The sequence shown here is derived from an EMBL/GenBank/DDBJ whole genome shotgun (WGS) entry which is preliminary data.</text>
</comment>
<protein>
    <submittedName>
        <fullName evidence="2">Anti-sigma factor</fullName>
    </submittedName>
</protein>
<dbReference type="Proteomes" id="UP001165498">
    <property type="component" value="Unassembled WGS sequence"/>
</dbReference>
<dbReference type="InterPro" id="IPR051474">
    <property type="entry name" value="Anti-sigma-K/W_factor"/>
</dbReference>
<name>A0ABT1QLV3_9GAMM</name>